<proteinExistence type="predicted"/>
<organism evidence="2 3">
    <name type="scientific">Thermanaerothrix daxensis</name>
    <dbReference type="NCBI Taxonomy" id="869279"/>
    <lineage>
        <taxon>Bacteria</taxon>
        <taxon>Bacillati</taxon>
        <taxon>Chloroflexota</taxon>
        <taxon>Anaerolineae</taxon>
        <taxon>Anaerolineales</taxon>
        <taxon>Anaerolineaceae</taxon>
        <taxon>Thermanaerothrix</taxon>
    </lineage>
</organism>
<protein>
    <recommendedName>
        <fullName evidence="4">ABC-2 type transporter domain-containing protein</fullName>
    </recommendedName>
</protein>
<evidence type="ECO:0000313" key="2">
    <source>
        <dbReference type="EMBL" id="KPL82588.1"/>
    </source>
</evidence>
<evidence type="ECO:0000256" key="1">
    <source>
        <dbReference type="SAM" id="Phobius"/>
    </source>
</evidence>
<name>A0A0P6Y0U9_9CHLR</name>
<keyword evidence="1" id="KW-0812">Transmembrane</keyword>
<feature type="transmembrane region" description="Helical" evidence="1">
    <location>
        <begin position="445"/>
        <end position="464"/>
    </location>
</feature>
<dbReference type="STRING" id="869279.SE15_10745"/>
<gene>
    <name evidence="2" type="ORF">SE15_10745</name>
</gene>
<evidence type="ECO:0000313" key="3">
    <source>
        <dbReference type="Proteomes" id="UP000050544"/>
    </source>
</evidence>
<dbReference type="GO" id="GO:0140359">
    <property type="term" value="F:ABC-type transporter activity"/>
    <property type="evidence" value="ECO:0007669"/>
    <property type="project" value="InterPro"/>
</dbReference>
<dbReference type="InterPro" id="IPR002798">
    <property type="entry name" value="SpoIIM-like"/>
</dbReference>
<feature type="transmembrane region" description="Helical" evidence="1">
    <location>
        <begin position="348"/>
        <end position="370"/>
    </location>
</feature>
<keyword evidence="1" id="KW-1133">Transmembrane helix</keyword>
<feature type="transmembrane region" description="Helical" evidence="1">
    <location>
        <begin position="152"/>
        <end position="172"/>
    </location>
</feature>
<feature type="transmembrane region" description="Helical" evidence="1">
    <location>
        <begin position="120"/>
        <end position="140"/>
    </location>
</feature>
<reference evidence="2 3" key="1">
    <citation type="submission" date="2015-07" db="EMBL/GenBank/DDBJ databases">
        <title>Whole genome sequence of Thermanaerothrix daxensis DSM 23592.</title>
        <authorList>
            <person name="Hemp J."/>
            <person name="Ward L.M."/>
            <person name="Pace L.A."/>
            <person name="Fischer W.W."/>
        </authorList>
    </citation>
    <scope>NUCLEOTIDE SEQUENCE [LARGE SCALE GENOMIC DNA]</scope>
    <source>
        <strain evidence="2 3">GNS-1</strain>
    </source>
</reference>
<keyword evidence="3" id="KW-1185">Reference proteome</keyword>
<comment type="caution">
    <text evidence="2">The sequence shown here is derived from an EMBL/GenBank/DDBJ whole genome shotgun (WGS) entry which is preliminary data.</text>
</comment>
<accession>A0A0P6Y0U9</accession>
<dbReference type="AlphaFoldDB" id="A0A0P6Y0U9"/>
<feature type="transmembrane region" description="Helical" evidence="1">
    <location>
        <begin position="66"/>
        <end position="86"/>
    </location>
</feature>
<feature type="transmembrane region" description="Helical" evidence="1">
    <location>
        <begin position="212"/>
        <end position="232"/>
    </location>
</feature>
<sequence length="475" mass="52973">MPWREALQPVWIIARREIRDQFRDWRILTPIFFLTAFFPFLMNFFAQQMLNFVRQYGAELVGERMVPFLMLVVGFFPISISLVIALESFVGEKERGSIEPLLSTPLEDWQLYTGKLLSSMVLPLMAAFLGMGVYTLGLALNRVTLPPVEVVLQVFSLTFFHALVMVSGAVVASSQATSVRAANLLASFIVIPMALLIQGETAIMFWGRQNTILWWAVFGLLVLAILLVRVGLAHFQREELLGRELDTLDLAWGWRTFVRHFRGEARSVLSWIRTEIPRTLAEMRWTLLIAAVLALVGLGLGAHLAHRFPLQLDLNQTQVNQRLSQWTTLWPMGSPGTFTAILGQNLRALFLGLILGSFSFGVLGVLPMLATMGIVGFLIQALSNNGFAPSLFIVGAILPHGLFEVPALWLATTATLEIGLGMITPQRGKTFSEALLAGIARWFKIMLGAVIPLLVLAALIETWITPQIARYLLFR</sequence>
<feature type="transmembrane region" description="Helical" evidence="1">
    <location>
        <begin position="285"/>
        <end position="305"/>
    </location>
</feature>
<dbReference type="Proteomes" id="UP000050544">
    <property type="component" value="Unassembled WGS sequence"/>
</dbReference>
<evidence type="ECO:0008006" key="4">
    <source>
        <dbReference type="Google" id="ProtNLM"/>
    </source>
</evidence>
<dbReference type="Pfam" id="PF01944">
    <property type="entry name" value="SpoIIM"/>
    <property type="match status" value="1"/>
</dbReference>
<dbReference type="RefSeq" id="WP_054522102.1">
    <property type="nucleotide sequence ID" value="NZ_LGKO01000005.1"/>
</dbReference>
<dbReference type="OrthoDB" id="138538at2"/>
<dbReference type="Pfam" id="PF12679">
    <property type="entry name" value="ABC2_membrane_2"/>
    <property type="match status" value="1"/>
</dbReference>
<feature type="transmembrane region" description="Helical" evidence="1">
    <location>
        <begin position="25"/>
        <end position="46"/>
    </location>
</feature>
<dbReference type="EMBL" id="LGKO01000005">
    <property type="protein sequence ID" value="KPL82588.1"/>
    <property type="molecule type" value="Genomic_DNA"/>
</dbReference>
<keyword evidence="1" id="KW-0472">Membrane</keyword>
<dbReference type="PANTHER" id="PTHR35337:SF1">
    <property type="entry name" value="SLR1478 PROTEIN"/>
    <property type="match status" value="1"/>
</dbReference>
<feature type="transmembrane region" description="Helical" evidence="1">
    <location>
        <begin position="184"/>
        <end position="206"/>
    </location>
</feature>
<dbReference type="PANTHER" id="PTHR35337">
    <property type="entry name" value="SLR1478 PROTEIN"/>
    <property type="match status" value="1"/>
</dbReference>
<dbReference type="GO" id="GO:0005886">
    <property type="term" value="C:plasma membrane"/>
    <property type="evidence" value="ECO:0007669"/>
    <property type="project" value="UniProtKB-SubCell"/>
</dbReference>